<proteinExistence type="inferred from homology"/>
<dbReference type="Proteomes" id="UP000440578">
    <property type="component" value="Unassembled WGS sequence"/>
</dbReference>
<feature type="region of interest" description="Disordered" evidence="5">
    <location>
        <begin position="50"/>
        <end position="79"/>
    </location>
</feature>
<comment type="similarity">
    <text evidence="4">Belongs to the DONSON family.</text>
</comment>
<organism evidence="6 7">
    <name type="scientific">Amphibalanus amphitrite</name>
    <name type="common">Striped barnacle</name>
    <name type="synonym">Balanus amphitrite</name>
    <dbReference type="NCBI Taxonomy" id="1232801"/>
    <lineage>
        <taxon>Eukaryota</taxon>
        <taxon>Metazoa</taxon>
        <taxon>Ecdysozoa</taxon>
        <taxon>Arthropoda</taxon>
        <taxon>Crustacea</taxon>
        <taxon>Multicrustacea</taxon>
        <taxon>Cirripedia</taxon>
        <taxon>Thoracica</taxon>
        <taxon>Thoracicalcarea</taxon>
        <taxon>Balanomorpha</taxon>
        <taxon>Balanoidea</taxon>
        <taxon>Balanidae</taxon>
        <taxon>Amphibalaninae</taxon>
        <taxon>Amphibalanus</taxon>
    </lineage>
</organism>
<dbReference type="GO" id="GO:0033260">
    <property type="term" value="P:nuclear DNA replication"/>
    <property type="evidence" value="ECO:0007669"/>
    <property type="project" value="TreeGrafter"/>
</dbReference>
<gene>
    <name evidence="6" type="primary">hd</name>
    <name evidence="6" type="ORF">FJT64_021631</name>
</gene>
<keyword evidence="7" id="KW-1185">Reference proteome</keyword>
<feature type="compositionally biased region" description="Acidic residues" evidence="5">
    <location>
        <begin position="377"/>
        <end position="389"/>
    </location>
</feature>
<comment type="caution">
    <text evidence="6">The sequence shown here is derived from an EMBL/GenBank/DDBJ whole genome shotgun (WGS) entry which is preliminary data.</text>
</comment>
<evidence type="ECO:0000256" key="5">
    <source>
        <dbReference type="SAM" id="MobiDB-lite"/>
    </source>
</evidence>
<keyword evidence="3" id="KW-0539">Nucleus</keyword>
<sequence>MSSPSKGEWLKPGDVLQKLKAKKRALKARINQGIRKQALESSQLSCFKGTSQKRTNPFRCGGDDGDAKRPRLAPAAAAPEPSMDQTLFEILRSGVGDVRTEVGGRAAPAPAAGPATGPARSASFVGLLSATATQKQQELQVDAAPKGVPDLPTDWGLKTKIRFLSKTPFPWTSRLKTLEEASAVTSCVRCLSTEQSGLDTSPNARLHRHALYWQHPWLPWLQLFPRLNRRPTGPRSLFVDPAMQDLLRTEWGESLRSLFQLLRSRQCPFFYVCASSFCCLFRSAGVGGITDTHAIITPTSRGLRDLLKRDDVQFTLPLRPGAPRPATSAPECAPESITSASESAGGSATDAVSGSPPPAASPGEGQTEPSSPAAGEDVLEASEDEDEDAEHWLERMGIQADAMPGMHSTRRKLQQESNSDGRPESTALVTGGDVYALLNFLLNSRACVAASGPLAGVPPTLLAPVGFQGASLQPLKVRHGTVQQARQTLHSFELAGPVMPHAVAGLVRLVRSSHDQFTVSLSGVRGGEALSRLPAPGPLAAPSVFGQQGLSDCGLEPDLVETLCQPPPAEGAPTAVLREVTCQEGLYTW</sequence>
<name>A0A6A4WWX2_AMPAM</name>
<evidence type="ECO:0000256" key="4">
    <source>
        <dbReference type="ARBA" id="ARBA00025806"/>
    </source>
</evidence>
<dbReference type="OrthoDB" id="534063at2759"/>
<dbReference type="EMBL" id="VIIS01000621">
    <property type="protein sequence ID" value="KAF0306938.1"/>
    <property type="molecule type" value="Genomic_DNA"/>
</dbReference>
<comment type="subcellular location">
    <subcellularLocation>
        <location evidence="1">Nucleus</location>
    </subcellularLocation>
</comment>
<evidence type="ECO:0000313" key="6">
    <source>
        <dbReference type="EMBL" id="KAF0306938.1"/>
    </source>
</evidence>
<dbReference type="AlphaFoldDB" id="A0A6A4WWX2"/>
<accession>A0A6A4WWX2</accession>
<dbReference type="PANTHER" id="PTHR12972">
    <property type="entry name" value="DOWNSTREAM NEIGHBOR OF SON"/>
    <property type="match status" value="1"/>
</dbReference>
<evidence type="ECO:0000256" key="1">
    <source>
        <dbReference type="ARBA" id="ARBA00004123"/>
    </source>
</evidence>
<keyword evidence="2" id="KW-0217">Developmental protein</keyword>
<reference evidence="6 7" key="1">
    <citation type="submission" date="2019-07" db="EMBL/GenBank/DDBJ databases">
        <title>Draft genome assembly of a fouling barnacle, Amphibalanus amphitrite (Darwin, 1854): The first reference genome for Thecostraca.</title>
        <authorList>
            <person name="Kim W."/>
        </authorList>
    </citation>
    <scope>NUCLEOTIDE SEQUENCE [LARGE SCALE GENOMIC DNA]</scope>
    <source>
        <strain evidence="6">SNU_AA5</strain>
        <tissue evidence="6">Soma without cirri and trophi</tissue>
    </source>
</reference>
<dbReference type="GO" id="GO:0005634">
    <property type="term" value="C:nucleus"/>
    <property type="evidence" value="ECO:0007669"/>
    <property type="project" value="UniProtKB-SubCell"/>
</dbReference>
<feature type="region of interest" description="Disordered" evidence="5">
    <location>
        <begin position="316"/>
        <end position="426"/>
    </location>
</feature>
<dbReference type="PANTHER" id="PTHR12972:SF0">
    <property type="entry name" value="PROTEIN DOWNSTREAM NEIGHBOR OF SON"/>
    <property type="match status" value="1"/>
</dbReference>
<protein>
    <submittedName>
        <fullName evidence="6">Protein downstream neighbor of son</fullName>
    </submittedName>
</protein>
<evidence type="ECO:0000313" key="7">
    <source>
        <dbReference type="Proteomes" id="UP000440578"/>
    </source>
</evidence>
<dbReference type="InterPro" id="IPR024861">
    <property type="entry name" value="Donson"/>
</dbReference>
<feature type="compositionally biased region" description="Low complexity" evidence="5">
    <location>
        <begin position="335"/>
        <end position="354"/>
    </location>
</feature>
<evidence type="ECO:0000256" key="2">
    <source>
        <dbReference type="ARBA" id="ARBA00022473"/>
    </source>
</evidence>
<dbReference type="PRINTS" id="PR02064">
    <property type="entry name" value="DONSON"/>
</dbReference>
<evidence type="ECO:0000256" key="3">
    <source>
        <dbReference type="ARBA" id="ARBA00023242"/>
    </source>
</evidence>